<dbReference type="Pfam" id="PF08885">
    <property type="entry name" value="GSCFA"/>
    <property type="match status" value="1"/>
</dbReference>
<sequence>MKLQTQISVQKQRHNQIDYESKLLLLGSCFSENIYAKLSYFKLNAFANPLGIQFHVYGIERLISRAINKTYFTKDELCNSDGIFYSFDAHSKWNADSADQLCNTLNTQLDITNTWLRTATHLVITLGTAWVYRHLDKDSIVSNCHKVPQKQFLKELLSVNELSESLDGILELVRNINPNVTFIYTVSPVRHLKDGFVENNRSKAHLLASIHKVVNPRNRSYYFPSYEIQMDELRDYRFYETDMLHPNQLAIDIIWKRFTEAWLTNEAIEVKEKVDVIQKGFKHRPFQPSSKSYSEFKDSLSLKVKDLQDEFPQIRF</sequence>
<name>A0ABS3T613_9FLAO</name>
<gene>
    <name evidence="2" type="ORF">J4050_13310</name>
</gene>
<evidence type="ECO:0000313" key="3">
    <source>
        <dbReference type="Proteomes" id="UP000676776"/>
    </source>
</evidence>
<dbReference type="SUPFAM" id="SSF52266">
    <property type="entry name" value="SGNH hydrolase"/>
    <property type="match status" value="1"/>
</dbReference>
<dbReference type="EMBL" id="JAGEVF010000011">
    <property type="protein sequence ID" value="MBO3117729.1"/>
    <property type="molecule type" value="Genomic_DNA"/>
</dbReference>
<evidence type="ECO:0000259" key="1">
    <source>
        <dbReference type="Pfam" id="PF08885"/>
    </source>
</evidence>
<comment type="caution">
    <text evidence="2">The sequence shown here is derived from an EMBL/GenBank/DDBJ whole genome shotgun (WGS) entry which is preliminary data.</text>
</comment>
<evidence type="ECO:0000313" key="2">
    <source>
        <dbReference type="EMBL" id="MBO3117729.1"/>
    </source>
</evidence>
<dbReference type="RefSeq" id="WP_208155082.1">
    <property type="nucleotide sequence ID" value="NZ_JAGEVF010000011.1"/>
</dbReference>
<keyword evidence="3" id="KW-1185">Reference proteome</keyword>
<accession>A0ABS3T613</accession>
<dbReference type="Proteomes" id="UP000676776">
    <property type="component" value="Unassembled WGS sequence"/>
</dbReference>
<organism evidence="2 3">
    <name type="scientific">Winogradskyella pelagia</name>
    <dbReference type="NCBI Taxonomy" id="2819984"/>
    <lineage>
        <taxon>Bacteria</taxon>
        <taxon>Pseudomonadati</taxon>
        <taxon>Bacteroidota</taxon>
        <taxon>Flavobacteriia</taxon>
        <taxon>Flavobacteriales</taxon>
        <taxon>Flavobacteriaceae</taxon>
        <taxon>Winogradskyella</taxon>
    </lineage>
</organism>
<proteinExistence type="predicted"/>
<protein>
    <submittedName>
        <fullName evidence="2">GSCFA domain-containing protein</fullName>
    </submittedName>
</protein>
<dbReference type="InterPro" id="IPR014982">
    <property type="entry name" value="GSCFA"/>
</dbReference>
<reference evidence="2 3" key="1">
    <citation type="submission" date="2021-03" db="EMBL/GenBank/DDBJ databases">
        <title>Winogradskyella sp. nov., isolated from costal sediment.</title>
        <authorList>
            <person name="Gao C."/>
        </authorList>
    </citation>
    <scope>NUCLEOTIDE SEQUENCE [LARGE SCALE GENOMIC DNA]</scope>
    <source>
        <strain evidence="2 3">DF17</strain>
    </source>
</reference>
<feature type="domain" description="GSCFA" evidence="1">
    <location>
        <begin position="22"/>
        <end position="258"/>
    </location>
</feature>